<dbReference type="SUPFAM" id="SSF48208">
    <property type="entry name" value="Six-hairpin glycosidases"/>
    <property type="match status" value="1"/>
</dbReference>
<dbReference type="GO" id="GO:0005975">
    <property type="term" value="P:carbohydrate metabolic process"/>
    <property type="evidence" value="ECO:0007669"/>
    <property type="project" value="InterPro"/>
</dbReference>
<reference evidence="1 2" key="1">
    <citation type="journal article" date="2019" name="Nat. Med.">
        <title>A library of human gut bacterial isolates paired with longitudinal multiomics data enables mechanistic microbiome research.</title>
        <authorList>
            <person name="Poyet M."/>
            <person name="Groussin M."/>
            <person name="Gibbons S.M."/>
            <person name="Avila-Pacheco J."/>
            <person name="Jiang X."/>
            <person name="Kearney S.M."/>
            <person name="Perrotta A.R."/>
            <person name="Berdy B."/>
            <person name="Zhao S."/>
            <person name="Lieberman T.D."/>
            <person name="Swanson P.K."/>
            <person name="Smith M."/>
            <person name="Roesemann S."/>
            <person name="Alexander J.E."/>
            <person name="Rich S.A."/>
            <person name="Livny J."/>
            <person name="Vlamakis H."/>
            <person name="Clish C."/>
            <person name="Bullock K."/>
            <person name="Deik A."/>
            <person name="Scott J."/>
            <person name="Pierce K.A."/>
            <person name="Xavier R.J."/>
            <person name="Alm E.J."/>
        </authorList>
    </citation>
    <scope>NUCLEOTIDE SEQUENCE [LARGE SCALE GENOMIC DNA]</scope>
    <source>
        <strain evidence="1 2">BIOML-A38</strain>
    </source>
</reference>
<keyword evidence="1" id="KW-0378">Hydrolase</keyword>
<comment type="caution">
    <text evidence="1">The sequence shown here is derived from an EMBL/GenBank/DDBJ whole genome shotgun (WGS) entry which is preliminary data.</text>
</comment>
<dbReference type="Gene3D" id="1.50.10.10">
    <property type="match status" value="1"/>
</dbReference>
<dbReference type="InterPro" id="IPR012341">
    <property type="entry name" value="6hp_glycosidase-like_sf"/>
</dbReference>
<name>A0A6I0JRQ2_BACUN</name>
<dbReference type="Proteomes" id="UP000434462">
    <property type="component" value="Unassembled WGS sequence"/>
</dbReference>
<dbReference type="InterPro" id="IPR008928">
    <property type="entry name" value="6-hairpin_glycosidase_sf"/>
</dbReference>
<evidence type="ECO:0000313" key="1">
    <source>
        <dbReference type="EMBL" id="KAB4119289.1"/>
    </source>
</evidence>
<gene>
    <name evidence="1" type="ORF">GAQ72_02140</name>
</gene>
<evidence type="ECO:0000313" key="2">
    <source>
        <dbReference type="Proteomes" id="UP000434462"/>
    </source>
</evidence>
<proteinExistence type="predicted"/>
<dbReference type="AlphaFoldDB" id="A0A6I0JRQ2"/>
<accession>A0A6I0JRQ2</accession>
<dbReference type="EMBL" id="WCUR01000003">
    <property type="protein sequence ID" value="KAB4119289.1"/>
    <property type="molecule type" value="Genomic_DNA"/>
</dbReference>
<feature type="non-terminal residue" evidence="1">
    <location>
        <position position="1"/>
    </location>
</feature>
<protein>
    <submittedName>
        <fullName evidence="1">Glycoside hydrolase</fullName>
    </submittedName>
</protein>
<dbReference type="GO" id="GO:0016787">
    <property type="term" value="F:hydrolase activity"/>
    <property type="evidence" value="ECO:0007669"/>
    <property type="project" value="UniProtKB-KW"/>
</dbReference>
<organism evidence="1 2">
    <name type="scientific">Bacteroides uniformis</name>
    <dbReference type="NCBI Taxonomy" id="820"/>
    <lineage>
        <taxon>Bacteria</taxon>
        <taxon>Pseudomonadati</taxon>
        <taxon>Bacteroidota</taxon>
        <taxon>Bacteroidia</taxon>
        <taxon>Bacteroidales</taxon>
        <taxon>Bacteroidaceae</taxon>
        <taxon>Bacteroides</taxon>
    </lineage>
</organism>
<sequence length="186" mass="21100">QDFICKNIRQTGWFIGRFDQAVGNVRFSKAIRKALPELQAMYQEYSSKTPYGVPHDRGNRSSGSWEPQHLGYNYCYLHAAYPDLFTPDYIFNAVQYLLGMHPGRNQAAFVTGVGAETMKAAYGVNRADWSYIPGGVSPGTNLIRPDLPELLHFPFLWQEGEYCLGGHATWFMYMVLASNKILNCNE</sequence>